<sequence length="126" mass="14256">MSEAPIDISSRGHDAGEVRQYRRTGPAKKPFKFQLEDSPVFTVPEPDSGTMMEIEQPSCTTRTALKLFLGDDFDTAEPYLEAMPMHGPEGLTTLIGDLFDHFGLNADKFQQQEAVNRQARRRRRRG</sequence>
<accession>A0ABQ0YP26</accession>
<evidence type="ECO:0000313" key="3">
    <source>
        <dbReference type="Proteomes" id="UP000325466"/>
    </source>
</evidence>
<protein>
    <recommendedName>
        <fullName evidence="4">Tail assembly chaperone</fullName>
    </recommendedName>
</protein>
<gene>
    <name evidence="2" type="ORF">RAJCM14343_3594</name>
</gene>
<evidence type="ECO:0008006" key="4">
    <source>
        <dbReference type="Google" id="ProtNLM"/>
    </source>
</evidence>
<evidence type="ECO:0000313" key="2">
    <source>
        <dbReference type="EMBL" id="GES38332.1"/>
    </source>
</evidence>
<proteinExistence type="predicted"/>
<comment type="caution">
    <text evidence="2">The sequence shown here is derived from an EMBL/GenBank/DDBJ whole genome shotgun (WGS) entry which is preliminary data.</text>
</comment>
<dbReference type="Proteomes" id="UP000325466">
    <property type="component" value="Unassembled WGS sequence"/>
</dbReference>
<feature type="region of interest" description="Disordered" evidence="1">
    <location>
        <begin position="1"/>
        <end position="29"/>
    </location>
</feature>
<dbReference type="EMBL" id="BLAH01000093">
    <property type="protein sequence ID" value="GES38332.1"/>
    <property type="molecule type" value="Genomic_DNA"/>
</dbReference>
<keyword evidence="3" id="KW-1185">Reference proteome</keyword>
<name>A0ABQ0YP26_9NOCA</name>
<feature type="compositionally biased region" description="Basic and acidic residues" evidence="1">
    <location>
        <begin position="10"/>
        <end position="20"/>
    </location>
</feature>
<organism evidence="2 3">
    <name type="scientific">Rhodococcus aetherivorans</name>
    <dbReference type="NCBI Taxonomy" id="191292"/>
    <lineage>
        <taxon>Bacteria</taxon>
        <taxon>Bacillati</taxon>
        <taxon>Actinomycetota</taxon>
        <taxon>Actinomycetes</taxon>
        <taxon>Mycobacteriales</taxon>
        <taxon>Nocardiaceae</taxon>
        <taxon>Rhodococcus</taxon>
    </lineage>
</organism>
<evidence type="ECO:0000256" key="1">
    <source>
        <dbReference type="SAM" id="MobiDB-lite"/>
    </source>
</evidence>
<reference evidence="2 3" key="1">
    <citation type="journal article" date="2018" name="Biodegradation">
        <title>1,4-Dioxane degradation characteristics of Rhodococcus aetherivorans JCM 14343.</title>
        <authorList>
            <person name="Inoue D."/>
            <person name="Tsunoda T."/>
            <person name="Yamamoto N."/>
            <person name="Ike M."/>
            <person name="Sei K."/>
        </authorList>
    </citation>
    <scope>NUCLEOTIDE SEQUENCE [LARGE SCALE GENOMIC DNA]</scope>
    <source>
        <strain evidence="2 3">JCM 14343</strain>
    </source>
</reference>
<dbReference type="RefSeq" id="WP_051446136.1">
    <property type="nucleotide sequence ID" value="NZ_BLAH01000093.1"/>
</dbReference>